<dbReference type="RefSeq" id="WP_281244911.1">
    <property type="nucleotide sequence ID" value="NZ_FOLG01000001.1"/>
</dbReference>
<evidence type="ECO:0000313" key="2">
    <source>
        <dbReference type="Proteomes" id="UP000198728"/>
    </source>
</evidence>
<accession>A0A1I1DAG6</accession>
<gene>
    <name evidence="1" type="ORF">SAMN04488094_101102</name>
</gene>
<name>A0A1I1DAG6_9RHOB</name>
<dbReference type="Proteomes" id="UP000198728">
    <property type="component" value="Unassembled WGS sequence"/>
</dbReference>
<sequence>MKAMLAGFTAAILIAIGAWYGLNHAGFSSQAVYSSPNVRLE</sequence>
<reference evidence="1 2" key="1">
    <citation type="submission" date="2016-10" db="EMBL/GenBank/DDBJ databases">
        <authorList>
            <person name="de Groot N.N."/>
        </authorList>
    </citation>
    <scope>NUCLEOTIDE SEQUENCE [LARGE SCALE GENOMIC DNA]</scope>
    <source>
        <strain evidence="1 2">DSM 19548</strain>
    </source>
</reference>
<proteinExistence type="predicted"/>
<evidence type="ECO:0000313" key="1">
    <source>
        <dbReference type="EMBL" id="SFB71931.1"/>
    </source>
</evidence>
<dbReference type="AlphaFoldDB" id="A0A1I1DAG6"/>
<protein>
    <submittedName>
        <fullName evidence="1">Uncharacterized protein</fullName>
    </submittedName>
</protein>
<keyword evidence="2" id="KW-1185">Reference proteome</keyword>
<dbReference type="EMBL" id="FOLG01000001">
    <property type="protein sequence ID" value="SFB71931.1"/>
    <property type="molecule type" value="Genomic_DNA"/>
</dbReference>
<organism evidence="1 2">
    <name type="scientific">Tropicimonas isoalkanivorans</name>
    <dbReference type="NCBI Taxonomy" id="441112"/>
    <lineage>
        <taxon>Bacteria</taxon>
        <taxon>Pseudomonadati</taxon>
        <taxon>Pseudomonadota</taxon>
        <taxon>Alphaproteobacteria</taxon>
        <taxon>Rhodobacterales</taxon>
        <taxon>Roseobacteraceae</taxon>
        <taxon>Tropicimonas</taxon>
    </lineage>
</organism>